<feature type="compositionally biased region" description="Low complexity" evidence="1">
    <location>
        <begin position="42"/>
        <end position="57"/>
    </location>
</feature>
<reference evidence="2 3" key="1">
    <citation type="submission" date="2024-07" db="EMBL/GenBank/DDBJ databases">
        <title>Section-level genome sequencing and comparative genomics of Aspergillus sections Usti and Cavernicolus.</title>
        <authorList>
            <consortium name="Lawrence Berkeley National Laboratory"/>
            <person name="Nybo J.L."/>
            <person name="Vesth T.C."/>
            <person name="Theobald S."/>
            <person name="Frisvad J.C."/>
            <person name="Larsen T.O."/>
            <person name="Kjaerboelling I."/>
            <person name="Rothschild-Mancinelli K."/>
            <person name="Lyhne E.K."/>
            <person name="Kogle M.E."/>
            <person name="Barry K."/>
            <person name="Clum A."/>
            <person name="Na H."/>
            <person name="Ledsgaard L."/>
            <person name="Lin J."/>
            <person name="Lipzen A."/>
            <person name="Kuo A."/>
            <person name="Riley R."/>
            <person name="Mondo S."/>
            <person name="Labutti K."/>
            <person name="Haridas S."/>
            <person name="Pangalinan J."/>
            <person name="Salamov A.A."/>
            <person name="Simmons B.A."/>
            <person name="Magnuson J.K."/>
            <person name="Chen J."/>
            <person name="Drula E."/>
            <person name="Henrissat B."/>
            <person name="Wiebenga A."/>
            <person name="Lubbers R.J."/>
            <person name="Gomes A.C."/>
            <person name="Macurrencykelacurrency M.R."/>
            <person name="Stajich J."/>
            <person name="Grigoriev I.V."/>
            <person name="Mortensen U.H."/>
            <person name="De Vries R.P."/>
            <person name="Baker S.E."/>
            <person name="Andersen M.R."/>
        </authorList>
    </citation>
    <scope>NUCLEOTIDE SEQUENCE [LARGE SCALE GENOMIC DNA]</scope>
    <source>
        <strain evidence="2 3">CBS 449.75</strain>
    </source>
</reference>
<sequence>MDPPSEKSGGEQSSGAPRSAGLSSPQHALDDRTPPPSARDILQPLSHSSPLPPSGHLAAVLRQKRRSTTGQHSQQENPNIWSPSSPRPSSEDRSSVESRTDRHRSSPPSGIESSPTQADDLSQATSPQTGRGAEEGHGFSDPPCSSETKSVQKRSREIQFLHDVDEEGVRTWKRCVIEYS</sequence>
<name>A0ABR4M137_9EURO</name>
<evidence type="ECO:0000313" key="3">
    <source>
        <dbReference type="Proteomes" id="UP001610432"/>
    </source>
</evidence>
<proteinExistence type="predicted"/>
<evidence type="ECO:0000313" key="2">
    <source>
        <dbReference type="EMBL" id="KAL2869277.1"/>
    </source>
</evidence>
<organism evidence="2 3">
    <name type="scientific">Aspergillus lucknowensis</name>
    <dbReference type="NCBI Taxonomy" id="176173"/>
    <lineage>
        <taxon>Eukaryota</taxon>
        <taxon>Fungi</taxon>
        <taxon>Dikarya</taxon>
        <taxon>Ascomycota</taxon>
        <taxon>Pezizomycotina</taxon>
        <taxon>Eurotiomycetes</taxon>
        <taxon>Eurotiomycetidae</taxon>
        <taxon>Eurotiales</taxon>
        <taxon>Aspergillaceae</taxon>
        <taxon>Aspergillus</taxon>
        <taxon>Aspergillus subgen. Nidulantes</taxon>
    </lineage>
</organism>
<dbReference type="Proteomes" id="UP001610432">
    <property type="component" value="Unassembled WGS sequence"/>
</dbReference>
<dbReference type="EMBL" id="JBFXLQ010000010">
    <property type="protein sequence ID" value="KAL2869277.1"/>
    <property type="molecule type" value="Genomic_DNA"/>
</dbReference>
<feature type="region of interest" description="Disordered" evidence="1">
    <location>
        <begin position="1"/>
        <end position="154"/>
    </location>
</feature>
<feature type="compositionally biased region" description="Polar residues" evidence="1">
    <location>
        <begin position="10"/>
        <end position="26"/>
    </location>
</feature>
<feature type="compositionally biased region" description="Basic and acidic residues" evidence="1">
    <location>
        <begin position="89"/>
        <end position="104"/>
    </location>
</feature>
<accession>A0ABR4M137</accession>
<feature type="compositionally biased region" description="Polar residues" evidence="1">
    <location>
        <begin position="106"/>
        <end position="129"/>
    </location>
</feature>
<dbReference type="RefSeq" id="XP_070888256.1">
    <property type="nucleotide sequence ID" value="XM_071026059.1"/>
</dbReference>
<evidence type="ECO:0000256" key="1">
    <source>
        <dbReference type="SAM" id="MobiDB-lite"/>
    </source>
</evidence>
<dbReference type="GeneID" id="98141131"/>
<protein>
    <submittedName>
        <fullName evidence="2">Uncharacterized protein</fullName>
    </submittedName>
</protein>
<gene>
    <name evidence="2" type="ORF">BJX67DRAFT_23885</name>
</gene>
<comment type="caution">
    <text evidence="2">The sequence shown here is derived from an EMBL/GenBank/DDBJ whole genome shotgun (WGS) entry which is preliminary data.</text>
</comment>
<feature type="compositionally biased region" description="Polar residues" evidence="1">
    <location>
        <begin position="68"/>
        <end position="81"/>
    </location>
</feature>
<keyword evidence="3" id="KW-1185">Reference proteome</keyword>